<organism evidence="1">
    <name type="scientific">uncultured Caudovirales phage</name>
    <dbReference type="NCBI Taxonomy" id="2100421"/>
    <lineage>
        <taxon>Viruses</taxon>
        <taxon>Duplodnaviria</taxon>
        <taxon>Heunggongvirae</taxon>
        <taxon>Uroviricota</taxon>
        <taxon>Caudoviricetes</taxon>
        <taxon>Peduoviridae</taxon>
        <taxon>Maltschvirus</taxon>
        <taxon>Maltschvirus maltsch</taxon>
    </lineage>
</organism>
<accession>A0A6J5KI05</accession>
<protein>
    <submittedName>
        <fullName evidence="1">Uncharacterized protein</fullName>
    </submittedName>
</protein>
<dbReference type="EMBL" id="LR796135">
    <property type="protein sequence ID" value="CAB4120782.1"/>
    <property type="molecule type" value="Genomic_DNA"/>
</dbReference>
<evidence type="ECO:0000313" key="1">
    <source>
        <dbReference type="EMBL" id="CAB4120782.1"/>
    </source>
</evidence>
<gene>
    <name evidence="1" type="ORF">UFOVP5_19</name>
</gene>
<reference evidence="1" key="1">
    <citation type="submission" date="2020-04" db="EMBL/GenBank/DDBJ databases">
        <authorList>
            <person name="Chiriac C."/>
            <person name="Salcher M."/>
            <person name="Ghai R."/>
            <person name="Kavagutti S V."/>
        </authorList>
    </citation>
    <scope>NUCLEOTIDE SEQUENCE</scope>
</reference>
<proteinExistence type="predicted"/>
<name>A0A6J5KI05_9CAUD</name>
<sequence length="64" mass="7213">MSMAWVRNRYSVPAKRGGRVRYTGCGNDELGTITGTNSGHLLIRLDGLKVSHPFHPTWELEYLP</sequence>